<comment type="caution">
    <text evidence="1">The sequence shown here is derived from an EMBL/GenBank/DDBJ whole genome shotgun (WGS) entry which is preliminary data.</text>
</comment>
<reference evidence="1 2" key="1">
    <citation type="submission" date="2021-06" db="EMBL/GenBank/DDBJ databases">
        <authorList>
            <person name="Palmer J.M."/>
        </authorList>
    </citation>
    <scope>NUCLEOTIDE SEQUENCE [LARGE SCALE GENOMIC DNA]</scope>
    <source>
        <strain evidence="1 2">AS_MEX2019</strain>
        <tissue evidence="1">Muscle</tissue>
    </source>
</reference>
<proteinExistence type="predicted"/>
<dbReference type="Proteomes" id="UP001469553">
    <property type="component" value="Unassembled WGS sequence"/>
</dbReference>
<name>A0ABV0Y174_9TELE</name>
<evidence type="ECO:0000313" key="2">
    <source>
        <dbReference type="Proteomes" id="UP001469553"/>
    </source>
</evidence>
<protein>
    <submittedName>
        <fullName evidence="1">Uncharacterized protein</fullName>
    </submittedName>
</protein>
<sequence length="145" mass="16378">MWKEMELSHQEMNLKAAGWNKREMERCGFLIEGMVTPLCNRYGCIWTSEDCTDQLYPPPTLLALLMLVLVPCIDNMSVQSIVSTIRRLCLRAQVSNSSCLATLRCVQSQTHLNHIIRSFVGLSRTCVHEKVIQSFGSGVLNLGYV</sequence>
<dbReference type="EMBL" id="JAHRIP010019683">
    <property type="protein sequence ID" value="MEQ2287513.1"/>
    <property type="molecule type" value="Genomic_DNA"/>
</dbReference>
<accession>A0ABV0Y174</accession>
<organism evidence="1 2">
    <name type="scientific">Ameca splendens</name>
    <dbReference type="NCBI Taxonomy" id="208324"/>
    <lineage>
        <taxon>Eukaryota</taxon>
        <taxon>Metazoa</taxon>
        <taxon>Chordata</taxon>
        <taxon>Craniata</taxon>
        <taxon>Vertebrata</taxon>
        <taxon>Euteleostomi</taxon>
        <taxon>Actinopterygii</taxon>
        <taxon>Neopterygii</taxon>
        <taxon>Teleostei</taxon>
        <taxon>Neoteleostei</taxon>
        <taxon>Acanthomorphata</taxon>
        <taxon>Ovalentaria</taxon>
        <taxon>Atherinomorphae</taxon>
        <taxon>Cyprinodontiformes</taxon>
        <taxon>Goodeidae</taxon>
        <taxon>Ameca</taxon>
    </lineage>
</organism>
<keyword evidence="2" id="KW-1185">Reference proteome</keyword>
<gene>
    <name evidence="1" type="ORF">AMECASPLE_013390</name>
</gene>
<evidence type="ECO:0000313" key="1">
    <source>
        <dbReference type="EMBL" id="MEQ2287513.1"/>
    </source>
</evidence>